<keyword evidence="3" id="KW-1185">Reference proteome</keyword>
<dbReference type="PANTHER" id="PTHR13774">
    <property type="entry name" value="PHENAZINE BIOSYNTHESIS PROTEIN"/>
    <property type="match status" value="1"/>
</dbReference>
<comment type="caution">
    <text evidence="2">The sequence shown here is derived from an EMBL/GenBank/DDBJ whole genome shotgun (WGS) entry which is preliminary data.</text>
</comment>
<evidence type="ECO:0008006" key="4">
    <source>
        <dbReference type="Google" id="ProtNLM"/>
    </source>
</evidence>
<dbReference type="AlphaFoldDB" id="A0A1U7H8A2"/>
<feature type="active site" evidence="1">
    <location>
        <position position="46"/>
    </location>
</feature>
<dbReference type="EMBL" id="MRCB01000042">
    <property type="protein sequence ID" value="OKH19161.1"/>
    <property type="molecule type" value="Genomic_DNA"/>
</dbReference>
<evidence type="ECO:0000313" key="3">
    <source>
        <dbReference type="Proteomes" id="UP000186868"/>
    </source>
</evidence>
<dbReference type="OrthoDB" id="9788221at2"/>
<dbReference type="GO" id="GO:0005737">
    <property type="term" value="C:cytoplasm"/>
    <property type="evidence" value="ECO:0007669"/>
    <property type="project" value="TreeGrafter"/>
</dbReference>
<dbReference type="SUPFAM" id="SSF54506">
    <property type="entry name" value="Diaminopimelate epimerase-like"/>
    <property type="match status" value="1"/>
</dbReference>
<dbReference type="Proteomes" id="UP000186868">
    <property type="component" value="Unassembled WGS sequence"/>
</dbReference>
<dbReference type="NCBIfam" id="TIGR00654">
    <property type="entry name" value="PhzF_family"/>
    <property type="match status" value="1"/>
</dbReference>
<gene>
    <name evidence="2" type="ORF">NIES593_21210</name>
</gene>
<dbReference type="Gene3D" id="3.10.310.10">
    <property type="entry name" value="Diaminopimelate Epimerase, Chain A, domain 1"/>
    <property type="match status" value="2"/>
</dbReference>
<dbReference type="GO" id="GO:0016853">
    <property type="term" value="F:isomerase activity"/>
    <property type="evidence" value="ECO:0007669"/>
    <property type="project" value="TreeGrafter"/>
</dbReference>
<dbReference type="InterPro" id="IPR003719">
    <property type="entry name" value="Phenazine_PhzF-like"/>
</dbReference>
<protein>
    <recommendedName>
        <fullName evidence="4">Phenazine biosynthesis protein PhzF</fullName>
    </recommendedName>
</protein>
<organism evidence="2 3">
    <name type="scientific">Hydrococcus rivularis NIES-593</name>
    <dbReference type="NCBI Taxonomy" id="1921803"/>
    <lineage>
        <taxon>Bacteria</taxon>
        <taxon>Bacillati</taxon>
        <taxon>Cyanobacteriota</taxon>
        <taxon>Cyanophyceae</taxon>
        <taxon>Pleurocapsales</taxon>
        <taxon>Hydrococcaceae</taxon>
        <taxon>Hydrococcus</taxon>
    </lineage>
</organism>
<dbReference type="Pfam" id="PF02567">
    <property type="entry name" value="PhzC-PhzF"/>
    <property type="match status" value="1"/>
</dbReference>
<dbReference type="RefSeq" id="WP_073601489.1">
    <property type="nucleotide sequence ID" value="NZ_MRCB01000042.1"/>
</dbReference>
<dbReference type="PIRSF" id="PIRSF016184">
    <property type="entry name" value="PhzC_PhzF"/>
    <property type="match status" value="1"/>
</dbReference>
<proteinExistence type="predicted"/>
<evidence type="ECO:0000256" key="1">
    <source>
        <dbReference type="PIRSR" id="PIRSR016184-1"/>
    </source>
</evidence>
<accession>A0A1U7H8A2</accession>
<name>A0A1U7H8A2_9CYAN</name>
<dbReference type="STRING" id="1921803.NIES593_21210"/>
<reference evidence="2 3" key="1">
    <citation type="submission" date="2016-11" db="EMBL/GenBank/DDBJ databases">
        <title>Draft Genome Sequences of Nine Cyanobacterial Strains from Diverse Habitats.</title>
        <authorList>
            <person name="Zhu T."/>
            <person name="Hou S."/>
            <person name="Lu X."/>
            <person name="Hess W.R."/>
        </authorList>
    </citation>
    <scope>NUCLEOTIDE SEQUENCE [LARGE SCALE GENOMIC DNA]</scope>
    <source>
        <strain evidence="2 3">NIES-593</strain>
    </source>
</reference>
<dbReference type="PANTHER" id="PTHR13774:SF32">
    <property type="entry name" value="ANTISENSE-ENHANCING SEQUENCE 1"/>
    <property type="match status" value="1"/>
</dbReference>
<sequence>MRHKFYTADVFSDRIFGGNPLAVLPNARGLNAQQMQRVAKEFNLSETVFVFPAETSQGTCRLRIFTPATEIPFAGHPTVGTAYILSAIGEIALQGEVTTVIFEEGIGAVPVKIRTEAGKPIYSELTAAQLPKFGSEPPSVAELASMLSLEISDLLNGEDYPQAVSCGLPFLFIPLRDREALGRVKLNRERWQQLLSNYWTSSVYVFCYDPELEGSDIRARMFDPGLGIQEDPATGSAATALAGYLGTRHPLTDGTLKWVVEQGFEMGRPSILQVEVDKENNQIKEIRVGGSSVLVSEGIIEIPDIES</sequence>
<evidence type="ECO:0000313" key="2">
    <source>
        <dbReference type="EMBL" id="OKH19161.1"/>
    </source>
</evidence>